<dbReference type="Proteomes" id="UP000202434">
    <property type="component" value="Segment"/>
</dbReference>
<dbReference type="EMBL" id="KR053200">
    <property type="protein sequence ID" value="AKI28712.1"/>
    <property type="molecule type" value="Genomic_DNA"/>
</dbReference>
<gene>
    <name evidence="1" type="ORF">GTE6_70</name>
</gene>
<reference evidence="1 2" key="1">
    <citation type="journal article" date="2015" name="PLoS ONE">
        <title>Lysis to Kill: Evaluation of the Lytic Abilities, and Genomics of Nine Bacteriophages Infective for Gordonia spp. and Their Potential Use in Activated Sludge Foam Biocontrol.</title>
        <authorList>
            <person name="Dyson Z.A."/>
            <person name="Tucci J."/>
            <person name="Seviour R.J."/>
            <person name="Petrovski S."/>
        </authorList>
    </citation>
    <scope>NUCLEOTIDE SEQUENCE [LARGE SCALE GENOMIC DNA]</scope>
</reference>
<organism evidence="1 2">
    <name type="scientific">Gordonia phage GTE6</name>
    <dbReference type="NCBI Taxonomy" id="1647474"/>
    <lineage>
        <taxon>Viruses</taxon>
        <taxon>Duplodnaviria</taxon>
        <taxon>Heunggongvirae</taxon>
        <taxon>Uroviricota</taxon>
        <taxon>Caudoviricetes</taxon>
        <taxon>Stackebrandtviridae</taxon>
        <taxon>Schenleyvirinae</taxon>
        <taxon>Dexdertvirus</taxon>
        <taxon>Dexdertvirus GTE6</taxon>
    </lineage>
</organism>
<dbReference type="GeneID" id="26516854"/>
<dbReference type="KEGG" id="vg:26516854"/>
<dbReference type="RefSeq" id="YP_009188438.1">
    <property type="nucleotide sequence ID" value="NC_028665.1"/>
</dbReference>
<name>A0A0K0MWT9_9CAUD</name>
<keyword evidence="2" id="KW-1185">Reference proteome</keyword>
<accession>A0A0K0MWT9</accession>
<sequence>MSSHYDADGVQFRFDMPVTGGRRALIAEIEVDDDPILTLYTLGATGRRHSAAHLTVAETAWLAETLPLIQAALDVYAHRTHHTS</sequence>
<evidence type="ECO:0000313" key="1">
    <source>
        <dbReference type="EMBL" id="AKI28712.1"/>
    </source>
</evidence>
<proteinExistence type="predicted"/>
<protein>
    <submittedName>
        <fullName evidence="1">Uncharacterized protein</fullName>
    </submittedName>
</protein>
<evidence type="ECO:0000313" key="2">
    <source>
        <dbReference type="Proteomes" id="UP000202434"/>
    </source>
</evidence>